<keyword evidence="5 8" id="KW-0812">Transmembrane</keyword>
<evidence type="ECO:0000256" key="6">
    <source>
        <dbReference type="ARBA" id="ARBA00022989"/>
    </source>
</evidence>
<dbReference type="PATRIC" id="fig|453.4.peg.1623"/>
<dbReference type="EMBL" id="UASS01000040">
    <property type="protein sequence ID" value="SPX62802.1"/>
    <property type="molecule type" value="Genomic_DNA"/>
</dbReference>
<dbReference type="Proteomes" id="UP000251942">
    <property type="component" value="Unassembled WGS sequence"/>
</dbReference>
<gene>
    <name evidence="9" type="ORF">Lfee_1483</name>
    <name evidence="10" type="ORF">NCTC12022_03570</name>
</gene>
<evidence type="ECO:0000256" key="3">
    <source>
        <dbReference type="ARBA" id="ARBA00022448"/>
    </source>
</evidence>
<evidence type="ECO:0000256" key="1">
    <source>
        <dbReference type="ARBA" id="ARBA00004651"/>
    </source>
</evidence>
<keyword evidence="7 8" id="KW-0472">Membrane</keyword>
<evidence type="ECO:0000256" key="7">
    <source>
        <dbReference type="ARBA" id="ARBA00023136"/>
    </source>
</evidence>
<keyword evidence="3" id="KW-0813">Transport</keyword>
<dbReference type="GO" id="GO:0005886">
    <property type="term" value="C:plasma membrane"/>
    <property type="evidence" value="ECO:0007669"/>
    <property type="project" value="UniProtKB-SubCell"/>
</dbReference>
<dbReference type="STRING" id="453.Lfee_1483"/>
<feature type="transmembrane region" description="Helical" evidence="8">
    <location>
        <begin position="155"/>
        <end position="177"/>
    </location>
</feature>
<accession>A0A0W0TSW8</accession>
<evidence type="ECO:0000256" key="8">
    <source>
        <dbReference type="SAM" id="Phobius"/>
    </source>
</evidence>
<dbReference type="EMBL" id="LNYB01000064">
    <property type="protein sequence ID" value="KTC98733.1"/>
    <property type="molecule type" value="Genomic_DNA"/>
</dbReference>
<dbReference type="AlphaFoldDB" id="A0A0W0TSW8"/>
<protein>
    <submittedName>
        <fullName evidence="9 10">BioY family</fullName>
    </submittedName>
</protein>
<evidence type="ECO:0000313" key="9">
    <source>
        <dbReference type="EMBL" id="KTC98733.1"/>
    </source>
</evidence>
<evidence type="ECO:0000313" key="10">
    <source>
        <dbReference type="EMBL" id="SPX62802.1"/>
    </source>
</evidence>
<evidence type="ECO:0000313" key="12">
    <source>
        <dbReference type="Proteomes" id="UP000251942"/>
    </source>
</evidence>
<keyword evidence="6 8" id="KW-1133">Transmembrane helix</keyword>
<evidence type="ECO:0000256" key="4">
    <source>
        <dbReference type="ARBA" id="ARBA00022475"/>
    </source>
</evidence>
<feature type="transmembrane region" description="Helical" evidence="8">
    <location>
        <begin position="99"/>
        <end position="118"/>
    </location>
</feature>
<comment type="similarity">
    <text evidence="2">Belongs to the BioY family.</text>
</comment>
<keyword evidence="4" id="KW-1003">Cell membrane</keyword>
<dbReference type="GO" id="GO:0015225">
    <property type="term" value="F:biotin transmembrane transporter activity"/>
    <property type="evidence" value="ECO:0007669"/>
    <property type="project" value="InterPro"/>
</dbReference>
<name>A0A0W0TSW8_9GAMM</name>
<evidence type="ECO:0000313" key="11">
    <source>
        <dbReference type="Proteomes" id="UP000054698"/>
    </source>
</evidence>
<feature type="transmembrane region" description="Helical" evidence="8">
    <location>
        <begin position="40"/>
        <end position="59"/>
    </location>
</feature>
<organism evidence="9 11">
    <name type="scientific">Legionella feeleii</name>
    <dbReference type="NCBI Taxonomy" id="453"/>
    <lineage>
        <taxon>Bacteria</taxon>
        <taxon>Pseudomonadati</taxon>
        <taxon>Pseudomonadota</taxon>
        <taxon>Gammaproteobacteria</taxon>
        <taxon>Legionellales</taxon>
        <taxon>Legionellaceae</taxon>
        <taxon>Legionella</taxon>
    </lineage>
</organism>
<proteinExistence type="inferred from homology"/>
<dbReference type="Gene3D" id="1.10.1760.20">
    <property type="match status" value="1"/>
</dbReference>
<dbReference type="Proteomes" id="UP000054698">
    <property type="component" value="Unassembled WGS sequence"/>
</dbReference>
<feature type="transmembrane region" description="Helical" evidence="8">
    <location>
        <begin position="66"/>
        <end position="84"/>
    </location>
</feature>
<feature type="transmembrane region" description="Helical" evidence="8">
    <location>
        <begin position="130"/>
        <end position="149"/>
    </location>
</feature>
<comment type="subcellular location">
    <subcellularLocation>
        <location evidence="1">Cell membrane</location>
        <topology evidence="1">Multi-pass membrane protein</topology>
    </subcellularLocation>
</comment>
<evidence type="ECO:0000256" key="5">
    <source>
        <dbReference type="ARBA" id="ARBA00022692"/>
    </source>
</evidence>
<evidence type="ECO:0000256" key="2">
    <source>
        <dbReference type="ARBA" id="ARBA00010692"/>
    </source>
</evidence>
<reference evidence="10 12" key="2">
    <citation type="submission" date="2018-06" db="EMBL/GenBank/DDBJ databases">
        <authorList>
            <consortium name="Pathogen Informatics"/>
            <person name="Doyle S."/>
        </authorList>
    </citation>
    <scope>NUCLEOTIDE SEQUENCE [LARGE SCALE GENOMIC DNA]</scope>
    <source>
        <strain evidence="10 12">NCTC12022</strain>
    </source>
</reference>
<dbReference type="PANTHER" id="PTHR34295:SF4">
    <property type="entry name" value="BIOTIN TRANSPORTER BIOY-RELATED"/>
    <property type="match status" value="1"/>
</dbReference>
<keyword evidence="11" id="KW-1185">Reference proteome</keyword>
<dbReference type="PANTHER" id="PTHR34295">
    <property type="entry name" value="BIOTIN TRANSPORTER BIOY"/>
    <property type="match status" value="1"/>
</dbReference>
<feature type="transmembrane region" description="Helical" evidence="8">
    <location>
        <begin position="16"/>
        <end position="34"/>
    </location>
</feature>
<sequence>MFSNLQYLQHKRFIPLWRVAIFSLLGAFFMALMAQKKLSIPGTALQLSLQSLSVSLLVIIFQRKALWAVVVYLVLATLGFAVLADGSSDPNWFGSIKAGYYWGFLLASWAVGSVLATVRPHRFVKIWFCLSLNETLILFCGFLLLSYHFGFKQAWWIGVCPYILGALGKITFAALFYKFILLKEEDKSQ</sequence>
<dbReference type="InterPro" id="IPR003784">
    <property type="entry name" value="BioY"/>
</dbReference>
<dbReference type="Pfam" id="PF02632">
    <property type="entry name" value="BioY"/>
    <property type="match status" value="1"/>
</dbReference>
<reference evidence="9 11" key="1">
    <citation type="submission" date="2015-11" db="EMBL/GenBank/DDBJ databases">
        <title>Genomic analysis of 38 Legionella species identifies large and diverse effector repertoires.</title>
        <authorList>
            <person name="Burstein D."/>
            <person name="Amaro F."/>
            <person name="Zusman T."/>
            <person name="Lifshitz Z."/>
            <person name="Cohen O."/>
            <person name="Gilbert J.A."/>
            <person name="Pupko T."/>
            <person name="Shuman H.A."/>
            <person name="Segal G."/>
        </authorList>
    </citation>
    <scope>NUCLEOTIDE SEQUENCE [LARGE SCALE GENOMIC DNA]</scope>
    <source>
        <strain evidence="9 11">WO-44C</strain>
    </source>
</reference>